<reference evidence="1" key="1">
    <citation type="submission" date="2023-03" db="EMBL/GenBank/DDBJ databases">
        <authorList>
            <person name="Julca I."/>
        </authorList>
    </citation>
    <scope>NUCLEOTIDE SEQUENCE</scope>
</reference>
<evidence type="ECO:0000313" key="1">
    <source>
        <dbReference type="EMBL" id="CAI9117770.1"/>
    </source>
</evidence>
<feature type="non-terminal residue" evidence="1">
    <location>
        <position position="93"/>
    </location>
</feature>
<proteinExistence type="predicted"/>
<organism evidence="1 2">
    <name type="scientific">Oldenlandia corymbosa var. corymbosa</name>
    <dbReference type="NCBI Taxonomy" id="529605"/>
    <lineage>
        <taxon>Eukaryota</taxon>
        <taxon>Viridiplantae</taxon>
        <taxon>Streptophyta</taxon>
        <taxon>Embryophyta</taxon>
        <taxon>Tracheophyta</taxon>
        <taxon>Spermatophyta</taxon>
        <taxon>Magnoliopsida</taxon>
        <taxon>eudicotyledons</taxon>
        <taxon>Gunneridae</taxon>
        <taxon>Pentapetalae</taxon>
        <taxon>asterids</taxon>
        <taxon>lamiids</taxon>
        <taxon>Gentianales</taxon>
        <taxon>Rubiaceae</taxon>
        <taxon>Rubioideae</taxon>
        <taxon>Spermacoceae</taxon>
        <taxon>Hedyotis-Oldenlandia complex</taxon>
        <taxon>Oldenlandia</taxon>
    </lineage>
</organism>
<keyword evidence="2" id="KW-1185">Reference proteome</keyword>
<dbReference type="AlphaFoldDB" id="A0AAV1EDG3"/>
<evidence type="ECO:0000313" key="2">
    <source>
        <dbReference type="Proteomes" id="UP001161247"/>
    </source>
</evidence>
<gene>
    <name evidence="1" type="ORF">OLC1_LOCUS23779</name>
</gene>
<accession>A0AAV1EDG3</accession>
<name>A0AAV1EDG3_OLDCO</name>
<dbReference type="EMBL" id="OX459126">
    <property type="protein sequence ID" value="CAI9117770.1"/>
    <property type="molecule type" value="Genomic_DNA"/>
</dbReference>
<protein>
    <submittedName>
        <fullName evidence="1">OLC1v1019252C1</fullName>
    </submittedName>
</protein>
<sequence>MRESDEIDLAAECNNLMQSLRKASLAFFGECGLLRHQIYSYNVFVLHFSATNALAKGCILQLFYLELSRSCDINEECVKERKEEIAIGRRPIM</sequence>
<dbReference type="Proteomes" id="UP001161247">
    <property type="component" value="Chromosome 9"/>
</dbReference>